<keyword evidence="4 10" id="KW-0479">Metal-binding</keyword>
<dbReference type="Pfam" id="PF20511">
    <property type="entry name" value="PMI_typeI_cat"/>
    <property type="match status" value="1"/>
</dbReference>
<comment type="cofactor">
    <cofactor evidence="10">
        <name>Zn(2+)</name>
        <dbReference type="ChEBI" id="CHEBI:29105"/>
    </cofactor>
    <text evidence="10">Binds 1 zinc ion per subunit.</text>
</comment>
<dbReference type="CDD" id="cd07011">
    <property type="entry name" value="cupin_PMI_type_I_N"/>
    <property type="match status" value="1"/>
</dbReference>
<dbReference type="NCBIfam" id="TIGR00218">
    <property type="entry name" value="manA"/>
    <property type="match status" value="1"/>
</dbReference>
<feature type="active site" evidence="9">
    <location>
        <position position="287"/>
    </location>
</feature>
<dbReference type="InterPro" id="IPR046457">
    <property type="entry name" value="PMI_typeI_cat"/>
</dbReference>
<accession>A0A7M1VP95</accession>
<evidence type="ECO:0000259" key="13">
    <source>
        <dbReference type="Pfam" id="PF21621"/>
    </source>
</evidence>
<comment type="catalytic activity">
    <reaction evidence="1">
        <text>D-mannose 6-phosphate = D-fructose 6-phosphate</text>
        <dbReference type="Rhea" id="RHEA:12356"/>
        <dbReference type="ChEBI" id="CHEBI:58735"/>
        <dbReference type="ChEBI" id="CHEBI:61527"/>
        <dbReference type="EC" id="5.3.1.8"/>
    </reaction>
</comment>
<evidence type="ECO:0000256" key="9">
    <source>
        <dbReference type="PIRSR" id="PIRSR001480-1"/>
    </source>
</evidence>
<proteinExistence type="inferred from homology"/>
<dbReference type="GO" id="GO:0008270">
    <property type="term" value="F:zinc ion binding"/>
    <property type="evidence" value="ECO:0007669"/>
    <property type="project" value="InterPro"/>
</dbReference>
<evidence type="ECO:0000259" key="11">
    <source>
        <dbReference type="Pfam" id="PF20511"/>
    </source>
</evidence>
<dbReference type="EC" id="5.3.1.8" evidence="3"/>
<dbReference type="GO" id="GO:0005975">
    <property type="term" value="P:carbohydrate metabolic process"/>
    <property type="evidence" value="ECO:0007669"/>
    <property type="project" value="InterPro"/>
</dbReference>
<feature type="domain" description="Mannose-6-phosphate isomerase cupin" evidence="13">
    <location>
        <begin position="332"/>
        <end position="402"/>
    </location>
</feature>
<feature type="binding site" evidence="10">
    <location>
        <position position="100"/>
    </location>
    <ligand>
        <name>Zn(2+)</name>
        <dbReference type="ChEBI" id="CHEBI:29105"/>
    </ligand>
</feature>
<feature type="binding site" evidence="10">
    <location>
        <position position="137"/>
    </location>
    <ligand>
        <name>Zn(2+)</name>
        <dbReference type="ChEBI" id="CHEBI:29105"/>
    </ligand>
</feature>
<dbReference type="GO" id="GO:0009298">
    <property type="term" value="P:GDP-mannose biosynthetic process"/>
    <property type="evidence" value="ECO:0007669"/>
    <property type="project" value="InterPro"/>
</dbReference>
<dbReference type="PIRSF" id="PIRSF001480">
    <property type="entry name" value="Mannose-6-phosphate_isomerase"/>
    <property type="match status" value="1"/>
</dbReference>
<dbReference type="InterPro" id="IPR046458">
    <property type="entry name" value="PMI_typeI_hel"/>
</dbReference>
<evidence type="ECO:0000256" key="8">
    <source>
        <dbReference type="ARBA" id="ARBA00030762"/>
    </source>
</evidence>
<evidence type="ECO:0000256" key="4">
    <source>
        <dbReference type="ARBA" id="ARBA00022723"/>
    </source>
</evidence>
<protein>
    <recommendedName>
        <fullName evidence="3">mannose-6-phosphate isomerase</fullName>
        <ecNumber evidence="3">5.3.1.8</ecNumber>
    </recommendedName>
    <alternativeName>
        <fullName evidence="7">Phosphohexomutase</fullName>
    </alternativeName>
    <alternativeName>
        <fullName evidence="8">Phosphomannose isomerase</fullName>
    </alternativeName>
</protein>
<evidence type="ECO:0000256" key="6">
    <source>
        <dbReference type="ARBA" id="ARBA00023235"/>
    </source>
</evidence>
<dbReference type="InterPro" id="IPR014710">
    <property type="entry name" value="RmlC-like_jellyroll"/>
</dbReference>
<feature type="binding site" evidence="10">
    <location>
        <position position="268"/>
    </location>
    <ligand>
        <name>Zn(2+)</name>
        <dbReference type="ChEBI" id="CHEBI:29105"/>
    </ligand>
</feature>
<evidence type="ECO:0000313" key="14">
    <source>
        <dbReference type="EMBL" id="QOS16948.1"/>
    </source>
</evidence>
<dbReference type="PANTHER" id="PTHR10309">
    <property type="entry name" value="MANNOSE-6-PHOSPHATE ISOMERASE"/>
    <property type="match status" value="1"/>
</dbReference>
<sequence length="402" mass="45657">MAKFLFKLDNVIHNYAWGSKTSFYNLFGISNINKEPQAEMWMGAHPNGCSKAWVDNKTVLLSDLINTNKVGYLSKYTVEHFGDLPYLFKVLAAETALSVQVHPSKEEAVRGFLKENELGIDLEDPNRNFKDTNHKPELVYALTPYKAMNGFRDLKEIVALFLELSSGMRESKLLELILFFKNNRNTEGLKYFFIELLSLSGEDKNKALDVLLTFSTQRKQENEDDLFSLILELAESYPNDVGLFAPFFLNVITLKPGEAMFLEARTPHAYIKGTGLEVMASSDNVLRAGLTSKNVNVKELSKCTLFEPKSQEELIFKPRKVEKKNIYNVPTPDFCFECIESAENDIFEVKSAEIIFAIDAEVHIMHSSGELLRLKKGESAFIPAYSKNYKMTSTGRIARVYN</sequence>
<dbReference type="InterPro" id="IPR001250">
    <property type="entry name" value="Man6P_Isoase-1"/>
</dbReference>
<feature type="domain" description="Phosphomannose isomerase type I helical insertion" evidence="12">
    <location>
        <begin position="185"/>
        <end position="249"/>
    </location>
</feature>
<evidence type="ECO:0000256" key="1">
    <source>
        <dbReference type="ARBA" id="ARBA00000757"/>
    </source>
</evidence>
<dbReference type="EMBL" id="MT898064">
    <property type="protein sequence ID" value="QOS16948.1"/>
    <property type="molecule type" value="Genomic_DNA"/>
</dbReference>
<comment type="similarity">
    <text evidence="2">Belongs to the mannose-6-phosphate isomerase type 1 family.</text>
</comment>
<reference evidence="14" key="1">
    <citation type="submission" date="2020-08" db="EMBL/GenBank/DDBJ databases">
        <title>Genetic structure, function and evolution of capsule biosynthesis loci in Vibrio parahaemolyticus.</title>
        <authorList>
            <person name="Li L."/>
            <person name="Bian S."/>
        </authorList>
    </citation>
    <scope>NUCLEOTIDE SEQUENCE</scope>
    <source>
        <strain evidence="14">VP314</strain>
    </source>
</reference>
<evidence type="ECO:0000256" key="2">
    <source>
        <dbReference type="ARBA" id="ARBA00010772"/>
    </source>
</evidence>
<evidence type="ECO:0000259" key="12">
    <source>
        <dbReference type="Pfam" id="PF20512"/>
    </source>
</evidence>
<dbReference type="Gene3D" id="2.60.120.10">
    <property type="entry name" value="Jelly Rolls"/>
    <property type="match status" value="2"/>
</dbReference>
<dbReference type="RefSeq" id="WP_140098288.1">
    <property type="nucleotide sequence ID" value="NZ_JAJGNV010000005.1"/>
</dbReference>
<dbReference type="GO" id="GO:0004476">
    <property type="term" value="F:mannose-6-phosphate isomerase activity"/>
    <property type="evidence" value="ECO:0007669"/>
    <property type="project" value="UniProtKB-EC"/>
</dbReference>
<evidence type="ECO:0000256" key="7">
    <source>
        <dbReference type="ARBA" id="ARBA00029741"/>
    </source>
</evidence>
<keyword evidence="6 14" id="KW-0413">Isomerase</keyword>
<dbReference type="InterPro" id="IPR049071">
    <property type="entry name" value="MPI_cupin_dom"/>
</dbReference>
<dbReference type="Pfam" id="PF20512">
    <property type="entry name" value="PMI_typeI_hel"/>
    <property type="match status" value="1"/>
</dbReference>
<dbReference type="InterPro" id="IPR016305">
    <property type="entry name" value="Mannose-6-P_Isomerase"/>
</dbReference>
<feature type="binding site" evidence="10">
    <location>
        <position position="102"/>
    </location>
    <ligand>
        <name>Zn(2+)</name>
        <dbReference type="ChEBI" id="CHEBI:29105"/>
    </ligand>
</feature>
<feature type="domain" description="Phosphomannose isomerase type I catalytic" evidence="11">
    <location>
        <begin position="5"/>
        <end position="153"/>
    </location>
</feature>
<gene>
    <name evidence="14" type="primary">manA</name>
    <name evidence="14" type="ORF">VP314_00033</name>
</gene>
<dbReference type="InterPro" id="IPR011051">
    <property type="entry name" value="RmlC_Cupin_sf"/>
</dbReference>
<dbReference type="Pfam" id="PF21621">
    <property type="entry name" value="MPI_cupin_dom"/>
    <property type="match status" value="1"/>
</dbReference>
<dbReference type="SUPFAM" id="SSF51182">
    <property type="entry name" value="RmlC-like cupins"/>
    <property type="match status" value="1"/>
</dbReference>
<evidence type="ECO:0000256" key="10">
    <source>
        <dbReference type="PIRSR" id="PIRSR001480-2"/>
    </source>
</evidence>
<dbReference type="GO" id="GO:0005829">
    <property type="term" value="C:cytosol"/>
    <property type="evidence" value="ECO:0007669"/>
    <property type="project" value="TreeGrafter"/>
</dbReference>
<dbReference type="Gene3D" id="1.10.441.10">
    <property type="entry name" value="Phosphomannose Isomerase, domain 2"/>
    <property type="match status" value="1"/>
</dbReference>
<dbReference type="PRINTS" id="PR00714">
    <property type="entry name" value="MAN6PISMRASE"/>
</dbReference>
<dbReference type="PANTHER" id="PTHR10309:SF0">
    <property type="entry name" value="MANNOSE-6-PHOSPHATE ISOMERASE"/>
    <property type="match status" value="1"/>
</dbReference>
<organism evidence="14">
    <name type="scientific">Vibrio parahaemolyticus</name>
    <dbReference type="NCBI Taxonomy" id="670"/>
    <lineage>
        <taxon>Bacteria</taxon>
        <taxon>Pseudomonadati</taxon>
        <taxon>Pseudomonadota</taxon>
        <taxon>Gammaproteobacteria</taxon>
        <taxon>Vibrionales</taxon>
        <taxon>Vibrionaceae</taxon>
        <taxon>Vibrio</taxon>
    </lineage>
</organism>
<name>A0A7M1VP95_VIBPH</name>
<keyword evidence="5 10" id="KW-0862">Zinc</keyword>
<dbReference type="AlphaFoldDB" id="A0A7M1VP95"/>
<evidence type="ECO:0000256" key="3">
    <source>
        <dbReference type="ARBA" id="ARBA00011956"/>
    </source>
</evidence>
<evidence type="ECO:0000256" key="5">
    <source>
        <dbReference type="ARBA" id="ARBA00022833"/>
    </source>
</evidence>